<dbReference type="EMBL" id="JAGGKT010000002">
    <property type="protein sequence ID" value="MBP1931398.1"/>
    <property type="molecule type" value="Genomic_DNA"/>
</dbReference>
<keyword evidence="1" id="KW-0547">Nucleotide-binding</keyword>
<dbReference type="Pfam" id="PF02954">
    <property type="entry name" value="HTH_8"/>
    <property type="match status" value="1"/>
</dbReference>
<reference evidence="8 9" key="1">
    <citation type="submission" date="2021-03" db="EMBL/GenBank/DDBJ databases">
        <title>Genomic Encyclopedia of Type Strains, Phase IV (KMG-IV): sequencing the most valuable type-strain genomes for metagenomic binning, comparative biology and taxonomic classification.</title>
        <authorList>
            <person name="Goeker M."/>
        </authorList>
    </citation>
    <scope>NUCLEOTIDE SEQUENCE [LARGE SCALE GENOMIC DNA]</scope>
    <source>
        <strain evidence="8 9">DSM 24738</strain>
    </source>
</reference>
<dbReference type="InterPro" id="IPR025943">
    <property type="entry name" value="Sigma_54_int_dom_ATP-bd_2"/>
</dbReference>
<dbReference type="Pfam" id="PF00989">
    <property type="entry name" value="PAS"/>
    <property type="match status" value="1"/>
</dbReference>
<dbReference type="InterPro" id="IPR035965">
    <property type="entry name" value="PAS-like_dom_sf"/>
</dbReference>
<dbReference type="InterPro" id="IPR025662">
    <property type="entry name" value="Sigma_54_int_dom_ATP-bd_1"/>
</dbReference>
<dbReference type="PROSITE" id="PS00688">
    <property type="entry name" value="SIGMA54_INTERACT_3"/>
    <property type="match status" value="1"/>
</dbReference>
<dbReference type="NCBIfam" id="TIGR00229">
    <property type="entry name" value="sensory_box"/>
    <property type="match status" value="1"/>
</dbReference>
<evidence type="ECO:0000313" key="9">
    <source>
        <dbReference type="Proteomes" id="UP001519343"/>
    </source>
</evidence>
<feature type="domain" description="Sigma-54 factor interaction" evidence="6">
    <location>
        <begin position="283"/>
        <end position="513"/>
    </location>
</feature>
<evidence type="ECO:0000259" key="7">
    <source>
        <dbReference type="PROSITE" id="PS50112"/>
    </source>
</evidence>
<dbReference type="SUPFAM" id="SSF46689">
    <property type="entry name" value="Homeodomain-like"/>
    <property type="match status" value="1"/>
</dbReference>
<accession>A0ABS4GM93</accession>
<dbReference type="SUPFAM" id="SSF52540">
    <property type="entry name" value="P-loop containing nucleoside triphosphate hydrolases"/>
    <property type="match status" value="1"/>
</dbReference>
<dbReference type="SUPFAM" id="SSF55785">
    <property type="entry name" value="PYP-like sensor domain (PAS domain)"/>
    <property type="match status" value="1"/>
</dbReference>
<dbReference type="InterPro" id="IPR025944">
    <property type="entry name" value="Sigma_54_int_dom_CS"/>
</dbReference>
<dbReference type="PANTHER" id="PTHR32071">
    <property type="entry name" value="TRANSCRIPTIONAL REGULATORY PROTEIN"/>
    <property type="match status" value="1"/>
</dbReference>
<keyword evidence="9" id="KW-1185">Reference proteome</keyword>
<gene>
    <name evidence="8" type="ORF">J2Z37_001395</name>
</gene>
<evidence type="ECO:0000256" key="2">
    <source>
        <dbReference type="ARBA" id="ARBA00022840"/>
    </source>
</evidence>
<evidence type="ECO:0000256" key="5">
    <source>
        <dbReference type="ARBA" id="ARBA00023163"/>
    </source>
</evidence>
<dbReference type="InterPro" id="IPR009057">
    <property type="entry name" value="Homeodomain-like_sf"/>
</dbReference>
<feature type="domain" description="PAS" evidence="7">
    <location>
        <begin position="156"/>
        <end position="209"/>
    </location>
</feature>
<dbReference type="InterPro" id="IPR002197">
    <property type="entry name" value="HTH_Fis"/>
</dbReference>
<dbReference type="PROSITE" id="PS00676">
    <property type="entry name" value="SIGMA54_INTERACT_2"/>
    <property type="match status" value="1"/>
</dbReference>
<dbReference type="Pfam" id="PF25601">
    <property type="entry name" value="AAA_lid_14"/>
    <property type="match status" value="1"/>
</dbReference>
<proteinExistence type="predicted"/>
<keyword evidence="3" id="KW-0805">Transcription regulation</keyword>
<evidence type="ECO:0000256" key="1">
    <source>
        <dbReference type="ARBA" id="ARBA00022741"/>
    </source>
</evidence>
<dbReference type="PANTHER" id="PTHR32071:SF57">
    <property type="entry name" value="C4-DICARBOXYLATE TRANSPORT TRANSCRIPTIONAL REGULATORY PROTEIN DCTD"/>
    <property type="match status" value="1"/>
</dbReference>
<keyword evidence="2" id="KW-0067">ATP-binding</keyword>
<comment type="caution">
    <text evidence="8">The sequence shown here is derived from an EMBL/GenBank/DDBJ whole genome shotgun (WGS) entry which is preliminary data.</text>
</comment>
<dbReference type="Gene3D" id="1.10.8.60">
    <property type="match status" value="1"/>
</dbReference>
<keyword evidence="5" id="KW-0804">Transcription</keyword>
<name>A0ABS4GM93_9BACL</name>
<dbReference type="CDD" id="cd00130">
    <property type="entry name" value="PAS"/>
    <property type="match status" value="1"/>
</dbReference>
<organism evidence="8 9">
    <name type="scientific">Ammoniphilus resinae</name>
    <dbReference type="NCBI Taxonomy" id="861532"/>
    <lineage>
        <taxon>Bacteria</taxon>
        <taxon>Bacillati</taxon>
        <taxon>Bacillota</taxon>
        <taxon>Bacilli</taxon>
        <taxon>Bacillales</taxon>
        <taxon>Paenibacillaceae</taxon>
        <taxon>Aneurinibacillus group</taxon>
        <taxon>Ammoniphilus</taxon>
    </lineage>
</organism>
<sequence>MVERSVLFALQEDVKLVAEAIKSVLNLEVIIYDKNKTVVASTGGGSHARVGETVRGFIVSGVLSSKKAIYNFEPGFHELCRPCSLWGDCPEKFDLSFPLMHQGEAVGVISLTAFNDVQKEELREKHEILSNYIGKMADLISSKIAAKSLLEEYLSLSQMLNVTIQSMYEGVLAVDKDGHVIELNRSGEKIFSLKREQVIGEKLEFFLPNHPINSVLLSGRGFNDEEYSCEINGKKVRVVGSATPLSNDGNIIGAVTSFKDLGTVQQYIFNMLSENDTSTFDCILGNSPALTEVKVKAKKIAYSNATVIILGESGTGKELFARSIHAESQRRNKSFRAINCAAIPEHLLESELFGYTEGAFTGAKKSGKPGKFEMANGGTIFLDEIGDMPLHLQVKILRVLEERKVERIGGNEAIEIDVRIIAATNKNLEKMVSKGEFREDLFYRLNVIPLNLPPVRERHEDIPLLLQYFVEHYANITGKQVRGFTKEAERSLMEYQWPGNVRELQNAVEYAVHMANHHWIKIEDIPERIRNFVNATEIQSDTVMSLAVMETNMIYKALEKFGSDLEGKKKAADALGINLATLYRKLNKITK</sequence>
<dbReference type="InterPro" id="IPR000014">
    <property type="entry name" value="PAS"/>
</dbReference>
<evidence type="ECO:0000256" key="3">
    <source>
        <dbReference type="ARBA" id="ARBA00023015"/>
    </source>
</evidence>
<dbReference type="InterPro" id="IPR003593">
    <property type="entry name" value="AAA+_ATPase"/>
</dbReference>
<dbReference type="InterPro" id="IPR027417">
    <property type="entry name" value="P-loop_NTPase"/>
</dbReference>
<dbReference type="CDD" id="cd00009">
    <property type="entry name" value="AAA"/>
    <property type="match status" value="1"/>
</dbReference>
<dbReference type="SMART" id="SM00382">
    <property type="entry name" value="AAA"/>
    <property type="match status" value="1"/>
</dbReference>
<dbReference type="Pfam" id="PF00158">
    <property type="entry name" value="Sigma54_activat"/>
    <property type="match status" value="1"/>
</dbReference>
<evidence type="ECO:0000313" key="8">
    <source>
        <dbReference type="EMBL" id="MBP1931398.1"/>
    </source>
</evidence>
<dbReference type="Proteomes" id="UP001519343">
    <property type="component" value="Unassembled WGS sequence"/>
</dbReference>
<dbReference type="Gene3D" id="1.10.10.60">
    <property type="entry name" value="Homeodomain-like"/>
    <property type="match status" value="1"/>
</dbReference>
<dbReference type="InterPro" id="IPR058031">
    <property type="entry name" value="AAA_lid_NorR"/>
</dbReference>
<evidence type="ECO:0000256" key="4">
    <source>
        <dbReference type="ARBA" id="ARBA00023125"/>
    </source>
</evidence>
<dbReference type="Gene3D" id="3.40.50.300">
    <property type="entry name" value="P-loop containing nucleotide triphosphate hydrolases"/>
    <property type="match status" value="1"/>
</dbReference>
<dbReference type="InterPro" id="IPR013767">
    <property type="entry name" value="PAS_fold"/>
</dbReference>
<dbReference type="Gene3D" id="3.30.450.20">
    <property type="entry name" value="PAS domain"/>
    <property type="match status" value="1"/>
</dbReference>
<protein>
    <submittedName>
        <fullName evidence="8">PAS domain S-box-containing protein</fullName>
    </submittedName>
</protein>
<dbReference type="InterPro" id="IPR002078">
    <property type="entry name" value="Sigma_54_int"/>
</dbReference>
<evidence type="ECO:0000259" key="6">
    <source>
        <dbReference type="PROSITE" id="PS50045"/>
    </source>
</evidence>
<dbReference type="PROSITE" id="PS50045">
    <property type="entry name" value="SIGMA54_INTERACT_4"/>
    <property type="match status" value="1"/>
</dbReference>
<dbReference type="PROSITE" id="PS50112">
    <property type="entry name" value="PAS"/>
    <property type="match status" value="1"/>
</dbReference>
<keyword evidence="4" id="KW-0238">DNA-binding</keyword>
<dbReference type="PROSITE" id="PS00675">
    <property type="entry name" value="SIGMA54_INTERACT_1"/>
    <property type="match status" value="1"/>
</dbReference>